<accession>A0ACD0NT47</accession>
<organism evidence="1 2">
    <name type="scientific">Violaceomyces palustris</name>
    <dbReference type="NCBI Taxonomy" id="1673888"/>
    <lineage>
        <taxon>Eukaryota</taxon>
        <taxon>Fungi</taxon>
        <taxon>Dikarya</taxon>
        <taxon>Basidiomycota</taxon>
        <taxon>Ustilaginomycotina</taxon>
        <taxon>Ustilaginomycetes</taxon>
        <taxon>Violaceomycetales</taxon>
        <taxon>Violaceomycetaceae</taxon>
        <taxon>Violaceomyces</taxon>
    </lineage>
</organism>
<proteinExistence type="predicted"/>
<reference evidence="1 2" key="1">
    <citation type="journal article" date="2018" name="Mol. Biol. Evol.">
        <title>Broad Genomic Sampling Reveals a Smut Pathogenic Ancestry of the Fungal Clade Ustilaginomycotina.</title>
        <authorList>
            <person name="Kijpornyongpan T."/>
            <person name="Mondo S.J."/>
            <person name="Barry K."/>
            <person name="Sandor L."/>
            <person name="Lee J."/>
            <person name="Lipzen A."/>
            <person name="Pangilinan J."/>
            <person name="LaButti K."/>
            <person name="Hainaut M."/>
            <person name="Henrissat B."/>
            <person name="Grigoriev I.V."/>
            <person name="Spatafora J.W."/>
            <person name="Aime M.C."/>
        </authorList>
    </citation>
    <scope>NUCLEOTIDE SEQUENCE [LARGE SCALE GENOMIC DNA]</scope>
    <source>
        <strain evidence="1 2">SA 807</strain>
    </source>
</reference>
<protein>
    <submittedName>
        <fullName evidence="1">Uncharacterized protein</fullName>
    </submittedName>
</protein>
<dbReference type="Proteomes" id="UP000245626">
    <property type="component" value="Unassembled WGS sequence"/>
</dbReference>
<evidence type="ECO:0000313" key="1">
    <source>
        <dbReference type="EMBL" id="PWN48964.1"/>
    </source>
</evidence>
<name>A0ACD0NT47_9BASI</name>
<keyword evidence="2" id="KW-1185">Reference proteome</keyword>
<dbReference type="EMBL" id="KZ820117">
    <property type="protein sequence ID" value="PWN48964.1"/>
    <property type="molecule type" value="Genomic_DNA"/>
</dbReference>
<gene>
    <name evidence="1" type="ORF">IE53DRAFT_363506</name>
</gene>
<sequence length="295" mass="32938">MNELIQAWGQQKASPSSSSTSSSGGLLNLSSLCPSKLRPLLNHVSASIDFIAFIIAFYIVDIVTFGKPPDLQPGRSATSGLKDPRPQSQHHYHPSQPWRPSLDGVGQPRGKREFPELKEEEEQEVEQEDLKALGHLRFSSHQEFRPSPAKSSTWSDLFSGHPNQGEDPRRKRVRMRSYSESDHTQLWSNPSLHRGGLARRLSSSSSSSSLPSSNLNPNRALGGLRAGEKRKIFKEQVSKALHYSGYIRFLILASVPILVLLTLEVMMAIVSPSRRPLPYLTRGIPWNTLSTTLRR</sequence>
<evidence type="ECO:0000313" key="2">
    <source>
        <dbReference type="Proteomes" id="UP000245626"/>
    </source>
</evidence>